<evidence type="ECO:0000256" key="4">
    <source>
        <dbReference type="ARBA" id="ARBA00022833"/>
    </source>
</evidence>
<feature type="domain" description="Arf-GAP" evidence="7">
    <location>
        <begin position="38"/>
        <end position="157"/>
    </location>
</feature>
<evidence type="ECO:0000256" key="6">
    <source>
        <dbReference type="SAM" id="MobiDB-lite"/>
    </source>
</evidence>
<dbReference type="CDD" id="cd08204">
    <property type="entry name" value="ArfGap"/>
    <property type="match status" value="1"/>
</dbReference>
<comment type="caution">
    <text evidence="8">The sequence shown here is derived from an EMBL/GenBank/DDBJ whole genome shotgun (WGS) entry which is preliminary data.</text>
</comment>
<keyword evidence="3 5" id="KW-0863">Zinc-finger</keyword>
<dbReference type="OMA" id="LYEYNMP"/>
<dbReference type="AlphaFoldDB" id="A0A0N1PDT1"/>
<dbReference type="SMART" id="SM00105">
    <property type="entry name" value="ArfGap"/>
    <property type="match status" value="1"/>
</dbReference>
<dbReference type="FunFam" id="1.10.220.150:FF:000009">
    <property type="entry name" value="stromal membrane-associated protein 1 isoform X1"/>
    <property type="match status" value="1"/>
</dbReference>
<dbReference type="GO" id="GO:0005737">
    <property type="term" value="C:cytoplasm"/>
    <property type="evidence" value="ECO:0007669"/>
    <property type="project" value="TreeGrafter"/>
</dbReference>
<feature type="region of interest" description="Disordered" evidence="6">
    <location>
        <begin position="368"/>
        <end position="401"/>
    </location>
</feature>
<protein>
    <recommendedName>
        <fullName evidence="7">Arf-GAP domain-containing protein</fullName>
    </recommendedName>
</protein>
<name>A0A0N1PDT1_LEPSE</name>
<proteinExistence type="predicted"/>
<dbReference type="GO" id="GO:0008270">
    <property type="term" value="F:zinc ion binding"/>
    <property type="evidence" value="ECO:0007669"/>
    <property type="project" value="UniProtKB-KW"/>
</dbReference>
<feature type="region of interest" description="Disordered" evidence="6">
    <location>
        <begin position="1"/>
        <end position="33"/>
    </location>
</feature>
<dbReference type="Gene3D" id="1.10.220.150">
    <property type="entry name" value="Arf GTPase activating protein"/>
    <property type="match status" value="1"/>
</dbReference>
<keyword evidence="2" id="KW-0479">Metal-binding</keyword>
<dbReference type="InterPro" id="IPR001164">
    <property type="entry name" value="ArfGAP_dom"/>
</dbReference>
<dbReference type="OrthoDB" id="10266696at2759"/>
<keyword evidence="4" id="KW-0862">Zinc</keyword>
<dbReference type="InterPro" id="IPR051718">
    <property type="entry name" value="ARF_GTPase-activating"/>
</dbReference>
<evidence type="ECO:0000259" key="7">
    <source>
        <dbReference type="PROSITE" id="PS50115"/>
    </source>
</evidence>
<dbReference type="VEuPathDB" id="TriTrypDB:Lsey_0023_0210"/>
<feature type="compositionally biased region" description="Low complexity" evidence="6">
    <location>
        <begin position="172"/>
        <end position="184"/>
    </location>
</feature>
<keyword evidence="1" id="KW-0343">GTPase activation</keyword>
<gene>
    <name evidence="8" type="ORF">ABL78_1428</name>
</gene>
<sequence>MPVWAHHHHGSEPTRPASGATIHSSSTRSSGVSAEQLQRFEVLLRRPENRECFDCGAKQPRWASTNLGIFFCLRCAGIHRSLGTHISKVKSTNMDAWGESMLQIMEHIGNTRGRLLYEYNMPSNARVTGSTEVSVLERALRAKYEKKTYYNPQFEELYAAFMATAIEGVGSSADSSQQANSSDSGVLPSLPQANPPVRRATYSQPPPQEPLDELWGAPVSSSSAAEEGRNTTAGGKHNHNVTSVAELFSDSYPAGVVAGQRSNTVWGPNPRLNNNTNDRAVNGLAVAHPSSSSVANSDWFDSNFGGSNGNLCVSGAPSPATPHSPQTAVSSRNNTDDLFQGSGHTPTAEHNKGSKEEILSLFASASVVGAGERPSGGHGSPNNGYPMAWQPQVVKPYYHPS</sequence>
<evidence type="ECO:0000256" key="1">
    <source>
        <dbReference type="ARBA" id="ARBA00022468"/>
    </source>
</evidence>
<dbReference type="PRINTS" id="PR00405">
    <property type="entry name" value="REVINTRACTNG"/>
</dbReference>
<feature type="compositionally biased region" description="Polar residues" evidence="6">
    <location>
        <begin position="21"/>
        <end position="33"/>
    </location>
</feature>
<dbReference type="PANTHER" id="PTHR45705:SF1">
    <property type="entry name" value="FI20236P1"/>
    <property type="match status" value="1"/>
</dbReference>
<dbReference type="Pfam" id="PF01412">
    <property type="entry name" value="ArfGap"/>
    <property type="match status" value="1"/>
</dbReference>
<evidence type="ECO:0000256" key="2">
    <source>
        <dbReference type="ARBA" id="ARBA00022723"/>
    </source>
</evidence>
<evidence type="ECO:0000256" key="3">
    <source>
        <dbReference type="ARBA" id="ARBA00022771"/>
    </source>
</evidence>
<dbReference type="Proteomes" id="UP000038009">
    <property type="component" value="Unassembled WGS sequence"/>
</dbReference>
<evidence type="ECO:0000313" key="9">
    <source>
        <dbReference type="Proteomes" id="UP000038009"/>
    </source>
</evidence>
<dbReference type="InterPro" id="IPR038508">
    <property type="entry name" value="ArfGAP_dom_sf"/>
</dbReference>
<dbReference type="InterPro" id="IPR037278">
    <property type="entry name" value="ARFGAP/RecO"/>
</dbReference>
<feature type="region of interest" description="Disordered" evidence="6">
    <location>
        <begin position="172"/>
        <end position="239"/>
    </location>
</feature>
<dbReference type="PANTHER" id="PTHR45705">
    <property type="entry name" value="FI20236P1"/>
    <property type="match status" value="1"/>
</dbReference>
<dbReference type="GO" id="GO:0005096">
    <property type="term" value="F:GTPase activator activity"/>
    <property type="evidence" value="ECO:0007669"/>
    <property type="project" value="UniProtKB-KW"/>
</dbReference>
<dbReference type="SUPFAM" id="SSF57863">
    <property type="entry name" value="ArfGap/RecO-like zinc finger"/>
    <property type="match status" value="1"/>
</dbReference>
<keyword evidence="9" id="KW-1185">Reference proteome</keyword>
<feature type="region of interest" description="Disordered" evidence="6">
    <location>
        <begin position="314"/>
        <end position="353"/>
    </location>
</feature>
<evidence type="ECO:0000256" key="5">
    <source>
        <dbReference type="PROSITE-ProRule" id="PRU00288"/>
    </source>
</evidence>
<dbReference type="EMBL" id="LJSK01000023">
    <property type="protein sequence ID" value="KPI89464.1"/>
    <property type="molecule type" value="Genomic_DNA"/>
</dbReference>
<organism evidence="8 9">
    <name type="scientific">Leptomonas seymouri</name>
    <dbReference type="NCBI Taxonomy" id="5684"/>
    <lineage>
        <taxon>Eukaryota</taxon>
        <taxon>Discoba</taxon>
        <taxon>Euglenozoa</taxon>
        <taxon>Kinetoplastea</taxon>
        <taxon>Metakinetoplastina</taxon>
        <taxon>Trypanosomatida</taxon>
        <taxon>Trypanosomatidae</taxon>
        <taxon>Leishmaniinae</taxon>
        <taxon>Leptomonas</taxon>
    </lineage>
</organism>
<accession>A0A0N1PDT1</accession>
<dbReference type="PROSITE" id="PS50115">
    <property type="entry name" value="ARFGAP"/>
    <property type="match status" value="1"/>
</dbReference>
<feature type="compositionally biased region" description="Polar residues" evidence="6">
    <location>
        <begin position="321"/>
        <end position="345"/>
    </location>
</feature>
<reference evidence="8 9" key="1">
    <citation type="journal article" date="2015" name="PLoS Pathog.">
        <title>Leptomonas seymouri: Adaptations to the Dixenous Life Cycle Analyzed by Genome Sequencing, Transcriptome Profiling and Co-infection with Leishmania donovani.</title>
        <authorList>
            <person name="Kraeva N."/>
            <person name="Butenko A."/>
            <person name="Hlavacova J."/>
            <person name="Kostygov A."/>
            <person name="Myskova J."/>
            <person name="Grybchuk D."/>
            <person name="Lestinova T."/>
            <person name="Votypka J."/>
            <person name="Volf P."/>
            <person name="Opperdoes F."/>
            <person name="Flegontov P."/>
            <person name="Lukes J."/>
            <person name="Yurchenko V."/>
        </authorList>
    </citation>
    <scope>NUCLEOTIDE SEQUENCE [LARGE SCALE GENOMIC DNA]</scope>
    <source>
        <strain evidence="8 9">ATCC 30220</strain>
    </source>
</reference>
<evidence type="ECO:0000313" key="8">
    <source>
        <dbReference type="EMBL" id="KPI89464.1"/>
    </source>
</evidence>